<evidence type="ECO:0000313" key="2">
    <source>
        <dbReference type="EMBL" id="BFO21517.1"/>
    </source>
</evidence>
<accession>A0AAT9HVI2</accession>
<sequence length="127" mass="12730">MGDGGEFAQGVAGHDAVLVVAEQALERLHVPGQVRGGGAECGRGGLGGVAGAFGLLAGVVEGVVAVRAGREVEGAVDEGGESAEVLAYGLGEDLVRLGRGLPRKGGSASRASRPSRRARWRGSRGCR</sequence>
<reference evidence="2" key="1">
    <citation type="submission" date="2024-06" db="EMBL/GenBank/DDBJ databases">
        <authorList>
            <consortium name="consrtm"/>
            <person name="Uemura M."/>
            <person name="Terahara T."/>
        </authorList>
    </citation>
    <scope>NUCLEOTIDE SEQUENCE</scope>
    <source>
        <strain evidence="2">KM77-8</strain>
    </source>
</reference>
<proteinExistence type="predicted"/>
<reference evidence="2" key="2">
    <citation type="submission" date="2024-07" db="EMBL/GenBank/DDBJ databases">
        <title>Streptomyces haneummycinica sp. nov., a new antibiotic-producing actinobacterium isolated from marine sediment.</title>
        <authorList>
            <person name="Uemura M."/>
            <person name="Hamada M."/>
            <person name="Hirano S."/>
            <person name="Kobayashi K."/>
            <person name="Ohshiro T."/>
            <person name="Kobayashi T."/>
            <person name="Terahara T."/>
        </authorList>
    </citation>
    <scope>NUCLEOTIDE SEQUENCE</scope>
    <source>
        <strain evidence="2">KM77-8</strain>
    </source>
</reference>
<feature type="region of interest" description="Disordered" evidence="1">
    <location>
        <begin position="99"/>
        <end position="127"/>
    </location>
</feature>
<protein>
    <submittedName>
        <fullName evidence="2">Uncharacterized protein</fullName>
    </submittedName>
</protein>
<organism evidence="2">
    <name type="scientific">Streptomyces haneummycinicus</name>
    <dbReference type="NCBI Taxonomy" id="3074435"/>
    <lineage>
        <taxon>Bacteria</taxon>
        <taxon>Bacillati</taxon>
        <taxon>Actinomycetota</taxon>
        <taxon>Actinomycetes</taxon>
        <taxon>Kitasatosporales</taxon>
        <taxon>Streptomycetaceae</taxon>
        <taxon>Streptomyces</taxon>
    </lineage>
</organism>
<dbReference type="EMBL" id="AP035768">
    <property type="protein sequence ID" value="BFO21517.1"/>
    <property type="molecule type" value="Genomic_DNA"/>
</dbReference>
<feature type="compositionally biased region" description="Basic residues" evidence="1">
    <location>
        <begin position="113"/>
        <end position="127"/>
    </location>
</feature>
<gene>
    <name evidence="2" type="ORF">SHKM778_79050</name>
</gene>
<dbReference type="AlphaFoldDB" id="A0AAT9HVI2"/>
<name>A0AAT9HVI2_9ACTN</name>
<evidence type="ECO:0000256" key="1">
    <source>
        <dbReference type="SAM" id="MobiDB-lite"/>
    </source>
</evidence>